<dbReference type="Pfam" id="PF00849">
    <property type="entry name" value="PseudoU_synth_2"/>
    <property type="match status" value="1"/>
</dbReference>
<name>A0A9D9H838_9LACO</name>
<evidence type="ECO:0000259" key="4">
    <source>
        <dbReference type="Pfam" id="PF00849"/>
    </source>
</evidence>
<dbReference type="GO" id="GO:0009982">
    <property type="term" value="F:pseudouridine synthase activity"/>
    <property type="evidence" value="ECO:0007669"/>
    <property type="project" value="InterPro"/>
</dbReference>
<dbReference type="InterPro" id="IPR020103">
    <property type="entry name" value="PsdUridine_synth_cat_dom_sf"/>
</dbReference>
<comment type="caution">
    <text evidence="5">The sequence shown here is derived from an EMBL/GenBank/DDBJ whole genome shotgun (WGS) entry which is preliminary data.</text>
</comment>
<dbReference type="SUPFAM" id="SSF55120">
    <property type="entry name" value="Pseudouridine synthase"/>
    <property type="match status" value="1"/>
</dbReference>
<comment type="catalytic activity">
    <reaction evidence="1">
        <text>a uridine in RNA = a pseudouridine in RNA</text>
        <dbReference type="Rhea" id="RHEA:48348"/>
        <dbReference type="Rhea" id="RHEA-COMP:12068"/>
        <dbReference type="Rhea" id="RHEA-COMP:12069"/>
        <dbReference type="ChEBI" id="CHEBI:65314"/>
        <dbReference type="ChEBI" id="CHEBI:65315"/>
    </reaction>
</comment>
<proteinExistence type="predicted"/>
<reference evidence="5" key="1">
    <citation type="submission" date="2020-10" db="EMBL/GenBank/DDBJ databases">
        <authorList>
            <person name="Gilroy R."/>
        </authorList>
    </citation>
    <scope>NUCLEOTIDE SEQUENCE</scope>
    <source>
        <strain evidence="5">C6-149</strain>
    </source>
</reference>
<dbReference type="InterPro" id="IPR006145">
    <property type="entry name" value="PsdUridine_synth_RsuA/RluA"/>
</dbReference>
<evidence type="ECO:0000256" key="3">
    <source>
        <dbReference type="ARBA" id="ARBA00033164"/>
    </source>
</evidence>
<evidence type="ECO:0000256" key="2">
    <source>
        <dbReference type="ARBA" id="ARBA00031870"/>
    </source>
</evidence>
<protein>
    <recommendedName>
        <fullName evidence="2">RNA pseudouridylate synthase</fullName>
    </recommendedName>
    <alternativeName>
        <fullName evidence="3">RNA-uridine isomerase</fullName>
    </alternativeName>
</protein>
<dbReference type="CDD" id="cd02869">
    <property type="entry name" value="PseudoU_synth_RluA_like"/>
    <property type="match status" value="1"/>
</dbReference>
<dbReference type="GO" id="GO:0000455">
    <property type="term" value="P:enzyme-directed rRNA pseudouridine synthesis"/>
    <property type="evidence" value="ECO:0007669"/>
    <property type="project" value="TreeGrafter"/>
</dbReference>
<dbReference type="PROSITE" id="PS01129">
    <property type="entry name" value="PSI_RLU"/>
    <property type="match status" value="1"/>
</dbReference>
<dbReference type="GO" id="GO:0140098">
    <property type="term" value="F:catalytic activity, acting on RNA"/>
    <property type="evidence" value="ECO:0007669"/>
    <property type="project" value="UniProtKB-ARBA"/>
</dbReference>
<dbReference type="PANTHER" id="PTHR21600:SF35">
    <property type="entry name" value="PSEUDOURIDINE SYNTHASE"/>
    <property type="match status" value="1"/>
</dbReference>
<dbReference type="InterPro" id="IPR050188">
    <property type="entry name" value="RluA_PseudoU_synthase"/>
</dbReference>
<evidence type="ECO:0000313" key="5">
    <source>
        <dbReference type="EMBL" id="MBO8441586.1"/>
    </source>
</evidence>
<dbReference type="InterPro" id="IPR006224">
    <property type="entry name" value="PsdUridine_synth_RluA-like_CS"/>
</dbReference>
<feature type="domain" description="Pseudouridine synthase RsuA/RluA-like" evidence="4">
    <location>
        <begin position="92"/>
        <end position="242"/>
    </location>
</feature>
<sequence>MSKIETPSFRFVYKKNYSIVLKKFLNNNGVSHSVLKDIRKYKSGLFVNGHNVYDNFQLHKGDVIDLVLPPECSNRMVMISDDDLNICYEDDNVLIINKEAGVASIPSKYYSNDTLVNRVKGYLINNGCIFQIPHIVTRLDKGTSGLVIFAKNKLMHAFLSNRVKSNLVKEYYALVEGNGLLNHGFINAPIGRDPNSIIKRQVINCGKSSYTEYWLLGEFNNKSLVKIRLHSGRTHQIRVHFSYIGHPLVNDLLYGGKDYGIRYQALTCYKVTFNNVFDNEKISIKINLPQQISNLIY</sequence>
<dbReference type="EMBL" id="JADIMP010000063">
    <property type="protein sequence ID" value="MBO8441586.1"/>
    <property type="molecule type" value="Genomic_DNA"/>
</dbReference>
<evidence type="ECO:0000256" key="1">
    <source>
        <dbReference type="ARBA" id="ARBA00000073"/>
    </source>
</evidence>
<accession>A0A9D9H838</accession>
<dbReference type="Proteomes" id="UP000823614">
    <property type="component" value="Unassembled WGS sequence"/>
</dbReference>
<gene>
    <name evidence="5" type="ORF">IAA89_03965</name>
</gene>
<dbReference type="AlphaFoldDB" id="A0A9D9H838"/>
<dbReference type="GO" id="GO:0003723">
    <property type="term" value="F:RNA binding"/>
    <property type="evidence" value="ECO:0007669"/>
    <property type="project" value="InterPro"/>
</dbReference>
<evidence type="ECO:0000313" key="6">
    <source>
        <dbReference type="Proteomes" id="UP000823614"/>
    </source>
</evidence>
<dbReference type="Gene3D" id="3.30.2350.10">
    <property type="entry name" value="Pseudouridine synthase"/>
    <property type="match status" value="1"/>
</dbReference>
<organism evidence="5 6">
    <name type="scientific">Candidatus Gallilactobacillus intestinavium</name>
    <dbReference type="NCBI Taxonomy" id="2840838"/>
    <lineage>
        <taxon>Bacteria</taxon>
        <taxon>Bacillati</taxon>
        <taxon>Bacillota</taxon>
        <taxon>Bacilli</taxon>
        <taxon>Lactobacillales</taxon>
        <taxon>Lactobacillaceae</taxon>
        <taxon>Lactobacillaceae incertae sedis</taxon>
        <taxon>Candidatus Gallilactobacillus</taxon>
    </lineage>
</organism>
<dbReference type="PANTHER" id="PTHR21600">
    <property type="entry name" value="MITOCHONDRIAL RNA PSEUDOURIDINE SYNTHASE"/>
    <property type="match status" value="1"/>
</dbReference>
<reference evidence="5" key="2">
    <citation type="journal article" date="2021" name="PeerJ">
        <title>Extensive microbial diversity within the chicken gut microbiome revealed by metagenomics and culture.</title>
        <authorList>
            <person name="Gilroy R."/>
            <person name="Ravi A."/>
            <person name="Getino M."/>
            <person name="Pursley I."/>
            <person name="Horton D.L."/>
            <person name="Alikhan N.F."/>
            <person name="Baker D."/>
            <person name="Gharbi K."/>
            <person name="Hall N."/>
            <person name="Watson M."/>
            <person name="Adriaenssens E.M."/>
            <person name="Foster-Nyarko E."/>
            <person name="Jarju S."/>
            <person name="Secka A."/>
            <person name="Antonio M."/>
            <person name="Oren A."/>
            <person name="Chaudhuri R.R."/>
            <person name="La Ragione R."/>
            <person name="Hildebrand F."/>
            <person name="Pallen M.J."/>
        </authorList>
    </citation>
    <scope>NUCLEOTIDE SEQUENCE</scope>
    <source>
        <strain evidence="5">C6-149</strain>
    </source>
</reference>